<dbReference type="InterPro" id="IPR050300">
    <property type="entry name" value="GDXG_lipolytic_enzyme"/>
</dbReference>
<gene>
    <name evidence="3" type="ORF">A4X13_0g4606</name>
</gene>
<reference evidence="3" key="2">
    <citation type="journal article" date="2019" name="IMA Fungus">
        <title>Genome sequencing and comparison of five Tilletia species to identify candidate genes for the detection of regulated species infecting wheat.</title>
        <authorList>
            <person name="Nguyen H.D.T."/>
            <person name="Sultana T."/>
            <person name="Kesanakurti P."/>
            <person name="Hambleton S."/>
        </authorList>
    </citation>
    <scope>NUCLEOTIDE SEQUENCE</scope>
    <source>
        <strain evidence="3">DAOMC 236416</strain>
    </source>
</reference>
<dbReference type="PANTHER" id="PTHR48081">
    <property type="entry name" value="AB HYDROLASE SUPERFAMILY PROTEIN C4A8.06C"/>
    <property type="match status" value="1"/>
</dbReference>
<keyword evidence="4" id="KW-1185">Reference proteome</keyword>
<name>A0A177TA67_9BASI</name>
<evidence type="ECO:0000259" key="2">
    <source>
        <dbReference type="Pfam" id="PF07859"/>
    </source>
</evidence>
<sequence>MQAVRYAKAKAAMALVRTFVSSLMPNPKWLDKHPPTRVVQIEATQAKKYKITLNIYEPAAGAAPGGPVVINWHGSSFVFNSFWGSSAPFSRRLCEDLGIVVIDASYPQAPEHPYPQALHCAIDVINYVVSDPSFGNPQALAVTGFSSGGNIALNMASSELGPSLGLAPEHQAKIKACAVSCAPSAFHVDTKSKDPNDDGLPKNIPGLPLGFPALELFTDCYLFPTTARNVPSVSPSLASPTSFGNAKIAQITASHDPFRFEGLALHETLTAAGVDSRHYRAEGVGHAFELQGGDDRVAWSNDSDSNSPLNKARREGYTLMAHCIGDAIGKSPRV</sequence>
<dbReference type="EMBL" id="LWDF02000310">
    <property type="protein sequence ID" value="KAE8250568.1"/>
    <property type="molecule type" value="Genomic_DNA"/>
</dbReference>
<comment type="caution">
    <text evidence="3">The sequence shown here is derived from an EMBL/GenBank/DDBJ whole genome shotgun (WGS) entry which is preliminary data.</text>
</comment>
<reference evidence="3" key="1">
    <citation type="submission" date="2016-04" db="EMBL/GenBank/DDBJ databases">
        <authorList>
            <person name="Nguyen H.D."/>
            <person name="Samba Siva P."/>
            <person name="Cullis J."/>
            <person name="Levesque C.A."/>
            <person name="Hambleton S."/>
        </authorList>
    </citation>
    <scope>NUCLEOTIDE SEQUENCE</scope>
    <source>
        <strain evidence="3">DAOMC 236416</strain>
    </source>
</reference>
<evidence type="ECO:0000256" key="1">
    <source>
        <dbReference type="ARBA" id="ARBA00022801"/>
    </source>
</evidence>
<feature type="domain" description="Alpha/beta hydrolase fold-3" evidence="2">
    <location>
        <begin position="69"/>
        <end position="289"/>
    </location>
</feature>
<evidence type="ECO:0000313" key="3">
    <source>
        <dbReference type="EMBL" id="KAE8250568.1"/>
    </source>
</evidence>
<dbReference type="Proteomes" id="UP000077521">
    <property type="component" value="Unassembled WGS sequence"/>
</dbReference>
<dbReference type="GO" id="GO:0016787">
    <property type="term" value="F:hydrolase activity"/>
    <property type="evidence" value="ECO:0007669"/>
    <property type="project" value="UniProtKB-KW"/>
</dbReference>
<dbReference type="SUPFAM" id="SSF53474">
    <property type="entry name" value="alpha/beta-Hydrolases"/>
    <property type="match status" value="1"/>
</dbReference>
<evidence type="ECO:0000313" key="4">
    <source>
        <dbReference type="Proteomes" id="UP000077521"/>
    </source>
</evidence>
<dbReference type="InterPro" id="IPR013094">
    <property type="entry name" value="AB_hydrolase_3"/>
</dbReference>
<dbReference type="InterPro" id="IPR029058">
    <property type="entry name" value="AB_hydrolase_fold"/>
</dbReference>
<dbReference type="Gene3D" id="3.40.50.1820">
    <property type="entry name" value="alpha/beta hydrolase"/>
    <property type="match status" value="1"/>
</dbReference>
<protein>
    <recommendedName>
        <fullName evidence="2">Alpha/beta hydrolase fold-3 domain-containing protein</fullName>
    </recommendedName>
</protein>
<accession>A0A177TA67</accession>
<dbReference type="Pfam" id="PF07859">
    <property type="entry name" value="Abhydrolase_3"/>
    <property type="match status" value="1"/>
</dbReference>
<dbReference type="AlphaFoldDB" id="A0A177TA67"/>
<keyword evidence="1" id="KW-0378">Hydrolase</keyword>
<dbReference type="PANTHER" id="PTHR48081:SF8">
    <property type="entry name" value="ALPHA_BETA HYDROLASE FOLD-3 DOMAIN-CONTAINING PROTEIN-RELATED"/>
    <property type="match status" value="1"/>
</dbReference>
<proteinExistence type="predicted"/>
<organism evidence="3 4">
    <name type="scientific">Tilletia indica</name>
    <dbReference type="NCBI Taxonomy" id="43049"/>
    <lineage>
        <taxon>Eukaryota</taxon>
        <taxon>Fungi</taxon>
        <taxon>Dikarya</taxon>
        <taxon>Basidiomycota</taxon>
        <taxon>Ustilaginomycotina</taxon>
        <taxon>Exobasidiomycetes</taxon>
        <taxon>Tilletiales</taxon>
        <taxon>Tilletiaceae</taxon>
        <taxon>Tilletia</taxon>
    </lineage>
</organism>